<evidence type="ECO:0000313" key="1">
    <source>
        <dbReference type="EMBL" id="GAU38434.1"/>
    </source>
</evidence>
<accession>A0A2Z6N0X7</accession>
<reference evidence="2" key="1">
    <citation type="journal article" date="2017" name="Front. Plant Sci.">
        <title>Climate Clever Clovers: New Paradigm to Reduce the Environmental Footprint of Ruminants by Breeding Low Methanogenic Forages Utilizing Haplotype Variation.</title>
        <authorList>
            <person name="Kaur P."/>
            <person name="Appels R."/>
            <person name="Bayer P.E."/>
            <person name="Keeble-Gagnere G."/>
            <person name="Wang J."/>
            <person name="Hirakawa H."/>
            <person name="Shirasawa K."/>
            <person name="Vercoe P."/>
            <person name="Stefanova K."/>
            <person name="Durmic Z."/>
            <person name="Nichols P."/>
            <person name="Revell C."/>
            <person name="Isobe S.N."/>
            <person name="Edwards D."/>
            <person name="Erskine W."/>
        </authorList>
    </citation>
    <scope>NUCLEOTIDE SEQUENCE [LARGE SCALE GENOMIC DNA]</scope>
    <source>
        <strain evidence="2">cv. Daliak</strain>
    </source>
</reference>
<name>A0A2Z6N0X7_TRISU</name>
<dbReference type="OrthoDB" id="1695393at2759"/>
<gene>
    <name evidence="1" type="ORF">TSUD_396140</name>
</gene>
<keyword evidence="2" id="KW-1185">Reference proteome</keyword>
<dbReference type="Proteomes" id="UP000242715">
    <property type="component" value="Unassembled WGS sequence"/>
</dbReference>
<proteinExistence type="predicted"/>
<dbReference type="EMBL" id="DF973715">
    <property type="protein sequence ID" value="GAU38434.1"/>
    <property type="molecule type" value="Genomic_DNA"/>
</dbReference>
<protein>
    <submittedName>
        <fullName evidence="1">Uncharacterized protein</fullName>
    </submittedName>
</protein>
<sequence>MIFRLADPQTLMEEKEAAVEKLAISHYELRLAQEDISKLAIGLLWPLLQC</sequence>
<dbReference type="AlphaFoldDB" id="A0A2Z6N0X7"/>
<organism evidence="1 2">
    <name type="scientific">Trifolium subterraneum</name>
    <name type="common">Subterranean clover</name>
    <dbReference type="NCBI Taxonomy" id="3900"/>
    <lineage>
        <taxon>Eukaryota</taxon>
        <taxon>Viridiplantae</taxon>
        <taxon>Streptophyta</taxon>
        <taxon>Embryophyta</taxon>
        <taxon>Tracheophyta</taxon>
        <taxon>Spermatophyta</taxon>
        <taxon>Magnoliopsida</taxon>
        <taxon>eudicotyledons</taxon>
        <taxon>Gunneridae</taxon>
        <taxon>Pentapetalae</taxon>
        <taxon>rosids</taxon>
        <taxon>fabids</taxon>
        <taxon>Fabales</taxon>
        <taxon>Fabaceae</taxon>
        <taxon>Papilionoideae</taxon>
        <taxon>50 kb inversion clade</taxon>
        <taxon>NPAAA clade</taxon>
        <taxon>Hologalegina</taxon>
        <taxon>IRL clade</taxon>
        <taxon>Trifolieae</taxon>
        <taxon>Trifolium</taxon>
    </lineage>
</organism>
<evidence type="ECO:0000313" key="2">
    <source>
        <dbReference type="Proteomes" id="UP000242715"/>
    </source>
</evidence>